<dbReference type="KEGG" id="miw:EER00_01020"/>
<gene>
    <name evidence="1" type="ORF">EER00_01020</name>
</gene>
<dbReference type="AlphaFoldDB" id="A0A6P1LDE2"/>
<evidence type="ECO:0000313" key="1">
    <source>
        <dbReference type="EMBL" id="QHG89479.1"/>
    </source>
</evidence>
<protein>
    <submittedName>
        <fullName evidence="1">Uncharacterized protein</fullName>
    </submittedName>
</protein>
<accession>A0A6P1LDE2</accession>
<organism evidence="1 2">
    <name type="scientific">Malacoplasma iowae 695</name>
    <dbReference type="NCBI Taxonomy" id="1048830"/>
    <lineage>
        <taxon>Bacteria</taxon>
        <taxon>Bacillati</taxon>
        <taxon>Mycoplasmatota</taxon>
        <taxon>Mycoplasmoidales</taxon>
        <taxon>Mycoplasmoidaceae</taxon>
        <taxon>Malacoplasma</taxon>
    </lineage>
</organism>
<sequence>MSVREQNKWSAGSFFECCTSHVNRAYNIKNNVIFINNLEELKLNKEYLQILLKTECFKKYSVKDIIKFLFWIKR</sequence>
<reference evidence="2" key="1">
    <citation type="submission" date="2018-11" db="EMBL/GenBank/DDBJ databases">
        <title>The first complete genome sequence of Mycoplasma iowae strain 695.</title>
        <authorList>
            <person name="Ghanem M."/>
            <person name="El-Gazzar M."/>
        </authorList>
    </citation>
    <scope>NUCLEOTIDE SEQUENCE [LARGE SCALE GENOMIC DNA]</scope>
    <source>
        <strain evidence="2">695</strain>
    </source>
</reference>
<dbReference type="EMBL" id="CP033512">
    <property type="protein sequence ID" value="QHG89479.1"/>
    <property type="molecule type" value="Genomic_DNA"/>
</dbReference>
<name>A0A6P1LDE2_MALIO</name>
<dbReference type="RefSeq" id="WP_129692600.1">
    <property type="nucleotide sequence ID" value="NZ_CP033512.2"/>
</dbReference>
<dbReference type="Proteomes" id="UP000464283">
    <property type="component" value="Chromosome"/>
</dbReference>
<proteinExistence type="predicted"/>
<dbReference type="GeneID" id="96866761"/>
<evidence type="ECO:0000313" key="2">
    <source>
        <dbReference type="Proteomes" id="UP000464283"/>
    </source>
</evidence>